<gene>
    <name evidence="1" type="ORF">OIU85_017836</name>
</gene>
<keyword evidence="2" id="KW-1185">Reference proteome</keyword>
<protein>
    <submittedName>
        <fullName evidence="1">Uncharacterized protein</fullName>
    </submittedName>
</protein>
<comment type="caution">
    <text evidence="1">The sequence shown here is derived from an EMBL/GenBank/DDBJ whole genome shotgun (WGS) entry which is preliminary data.</text>
</comment>
<organism evidence="1 2">
    <name type="scientific">Salix viminalis</name>
    <name type="common">Common osier</name>
    <name type="synonym">Basket willow</name>
    <dbReference type="NCBI Taxonomy" id="40686"/>
    <lineage>
        <taxon>Eukaryota</taxon>
        <taxon>Viridiplantae</taxon>
        <taxon>Streptophyta</taxon>
        <taxon>Embryophyta</taxon>
        <taxon>Tracheophyta</taxon>
        <taxon>Spermatophyta</taxon>
        <taxon>Magnoliopsida</taxon>
        <taxon>eudicotyledons</taxon>
        <taxon>Gunneridae</taxon>
        <taxon>Pentapetalae</taxon>
        <taxon>rosids</taxon>
        <taxon>fabids</taxon>
        <taxon>Malpighiales</taxon>
        <taxon>Salicaceae</taxon>
        <taxon>Saliceae</taxon>
        <taxon>Salix</taxon>
    </lineage>
</organism>
<evidence type="ECO:0000313" key="1">
    <source>
        <dbReference type="EMBL" id="KAJ6670280.1"/>
    </source>
</evidence>
<dbReference type="EMBL" id="JAPFFL010000026">
    <property type="protein sequence ID" value="KAJ6670280.1"/>
    <property type="molecule type" value="Genomic_DNA"/>
</dbReference>
<dbReference type="Proteomes" id="UP001151529">
    <property type="component" value="Unassembled WGS sequence"/>
</dbReference>
<sequence length="105" mass="10013">MAASVGATAATGMGADFTPVSGMAAKAAGVDFHVAAGADSGVAAGADSGVATGAEIVGAAATKHVLTVALDLGNPVGAAEELVNEFVSVEPPLRADGRPQNHSSK</sequence>
<name>A0A9Q0SB09_SALVM</name>
<proteinExistence type="predicted"/>
<dbReference type="AlphaFoldDB" id="A0A9Q0SB09"/>
<feature type="non-terminal residue" evidence="1">
    <location>
        <position position="105"/>
    </location>
</feature>
<accession>A0A9Q0SB09</accession>
<evidence type="ECO:0000313" key="2">
    <source>
        <dbReference type="Proteomes" id="UP001151529"/>
    </source>
</evidence>
<reference evidence="1 2" key="1">
    <citation type="journal article" date="2023" name="Int. J. Mol. Sci.">
        <title>De Novo Assembly and Annotation of 11 Diverse Shrub Willow (Salix) Genomes Reveals Novel Gene Organization in Sex-Linked Regions.</title>
        <authorList>
            <person name="Hyden B."/>
            <person name="Feng K."/>
            <person name="Yates T.B."/>
            <person name="Jawdy S."/>
            <person name="Cereghino C."/>
            <person name="Smart L.B."/>
            <person name="Muchero W."/>
        </authorList>
    </citation>
    <scope>NUCLEOTIDE SEQUENCE [LARGE SCALE GENOMIC DNA]</scope>
    <source>
        <tissue evidence="1">Shoot tip</tissue>
    </source>
</reference>